<keyword evidence="1" id="KW-0378">Hydrolase</keyword>
<dbReference type="SUPFAM" id="SSF63817">
    <property type="entry name" value="Sortase"/>
    <property type="match status" value="1"/>
</dbReference>
<name>A0A2H0BZT3_9BACT</name>
<dbReference type="InterPro" id="IPR005754">
    <property type="entry name" value="Sortase"/>
</dbReference>
<organism evidence="3 4">
    <name type="scientific">Candidatus Roizmanbacteria bacterium CG22_combo_CG10-13_8_21_14_all_34_12</name>
    <dbReference type="NCBI Taxonomy" id="1974860"/>
    <lineage>
        <taxon>Bacteria</taxon>
        <taxon>Candidatus Roizmaniibacteriota</taxon>
    </lineage>
</organism>
<keyword evidence="2" id="KW-0812">Transmembrane</keyword>
<dbReference type="CDD" id="cd05830">
    <property type="entry name" value="Sortase_E"/>
    <property type="match status" value="1"/>
</dbReference>
<dbReference type="Pfam" id="PF04203">
    <property type="entry name" value="Sortase"/>
    <property type="match status" value="1"/>
</dbReference>
<keyword evidence="2" id="KW-0472">Membrane</keyword>
<evidence type="ECO:0000256" key="2">
    <source>
        <dbReference type="SAM" id="Phobius"/>
    </source>
</evidence>
<dbReference type="Proteomes" id="UP000229699">
    <property type="component" value="Unassembled WGS sequence"/>
</dbReference>
<proteinExistence type="predicted"/>
<dbReference type="NCBIfam" id="TIGR01076">
    <property type="entry name" value="sortase_fam"/>
    <property type="match status" value="1"/>
</dbReference>
<dbReference type="Gene3D" id="2.40.260.10">
    <property type="entry name" value="Sortase"/>
    <property type="match status" value="1"/>
</dbReference>
<dbReference type="InterPro" id="IPR042003">
    <property type="entry name" value="Sortase_E"/>
</dbReference>
<accession>A0A2H0BZT3</accession>
<feature type="transmembrane region" description="Helical" evidence="2">
    <location>
        <begin position="39"/>
        <end position="61"/>
    </location>
</feature>
<dbReference type="EMBL" id="PCTC01000079">
    <property type="protein sequence ID" value="PIP63213.1"/>
    <property type="molecule type" value="Genomic_DNA"/>
</dbReference>
<dbReference type="InterPro" id="IPR023365">
    <property type="entry name" value="Sortase_dom-sf"/>
</dbReference>
<reference evidence="3 4" key="1">
    <citation type="submission" date="2017-09" db="EMBL/GenBank/DDBJ databases">
        <title>Depth-based differentiation of microbial function through sediment-hosted aquifers and enrichment of novel symbionts in the deep terrestrial subsurface.</title>
        <authorList>
            <person name="Probst A.J."/>
            <person name="Ladd B."/>
            <person name="Jarett J.K."/>
            <person name="Geller-Mcgrath D.E."/>
            <person name="Sieber C.M."/>
            <person name="Emerson J.B."/>
            <person name="Anantharaman K."/>
            <person name="Thomas B.C."/>
            <person name="Malmstrom R."/>
            <person name="Stieglmeier M."/>
            <person name="Klingl A."/>
            <person name="Woyke T."/>
            <person name="Ryan C.M."/>
            <person name="Banfield J.F."/>
        </authorList>
    </citation>
    <scope>NUCLEOTIDE SEQUENCE [LARGE SCALE GENOMIC DNA]</scope>
    <source>
        <strain evidence="3">CG22_combo_CG10-13_8_21_14_all_34_12</strain>
    </source>
</reference>
<dbReference type="AlphaFoldDB" id="A0A2H0BZT3"/>
<evidence type="ECO:0000313" key="3">
    <source>
        <dbReference type="EMBL" id="PIP63213.1"/>
    </source>
</evidence>
<protein>
    <recommendedName>
        <fullName evidence="5">Sortase</fullName>
    </recommendedName>
</protein>
<evidence type="ECO:0000256" key="1">
    <source>
        <dbReference type="ARBA" id="ARBA00022801"/>
    </source>
</evidence>
<dbReference type="GO" id="GO:0016787">
    <property type="term" value="F:hydrolase activity"/>
    <property type="evidence" value="ECO:0007669"/>
    <property type="project" value="UniProtKB-KW"/>
</dbReference>
<sequence length="265" mass="30645">MVVQFRLGILMKNSTKLKKSHLIRHHIHRLKTSEYTRILILRTIGNFLLFSSLFMIVKTFWQPVKEELIYFVNVKIQKKYVIADDQQRLSFNKDSLYQNNQTGGLLAKAFNIKQVEILTPVDPNFSIVIPKIGANAKVQSNIDASDQNIYLDALNKGVAHTLGTAFPGEGGHIFLFAHSTDYFWNVSSYNAIFYLLYKLEKNDEVNIFYKGQRYVYKVIGQEVVDPTQVQYLTRKTNREFLTLQTCWPPGTTLKRLLIFAVRVAE</sequence>
<evidence type="ECO:0008006" key="5">
    <source>
        <dbReference type="Google" id="ProtNLM"/>
    </source>
</evidence>
<keyword evidence="2" id="KW-1133">Transmembrane helix</keyword>
<comment type="caution">
    <text evidence="3">The sequence shown here is derived from an EMBL/GenBank/DDBJ whole genome shotgun (WGS) entry which is preliminary data.</text>
</comment>
<evidence type="ECO:0000313" key="4">
    <source>
        <dbReference type="Proteomes" id="UP000229699"/>
    </source>
</evidence>
<gene>
    <name evidence="3" type="ORF">COW97_03685</name>
</gene>